<dbReference type="SUPFAM" id="SSF89447">
    <property type="entry name" value="AbrB/MazE/MraZ-like"/>
    <property type="match status" value="1"/>
</dbReference>
<dbReference type="InterPro" id="IPR037914">
    <property type="entry name" value="SpoVT-AbrB_sf"/>
</dbReference>
<evidence type="ECO:0000259" key="1">
    <source>
        <dbReference type="SMART" id="SM00966"/>
    </source>
</evidence>
<comment type="caution">
    <text evidence="2">The sequence shown here is derived from an EMBL/GenBank/DDBJ whole genome shotgun (WGS) entry which is preliminary data.</text>
</comment>
<dbReference type="Gene3D" id="2.10.260.10">
    <property type="match status" value="1"/>
</dbReference>
<sequence length="91" mass="10562">MDITLQVRQRGALTLPANLRERYKIKPGDTYRVLDLDGILVLTPMVPMVPELAREIERARIEAGLSVEDLLAALREQRTRYAQEKYGRKRR</sequence>
<dbReference type="AlphaFoldDB" id="A0A2T4U066"/>
<dbReference type="EMBL" id="NVQC01000013">
    <property type="protein sequence ID" value="PTL36708.1"/>
    <property type="molecule type" value="Genomic_DNA"/>
</dbReference>
<name>A0A2T4U066_9BACT</name>
<dbReference type="RefSeq" id="WP_107561462.1">
    <property type="nucleotide sequence ID" value="NZ_NVQC01000013.1"/>
</dbReference>
<keyword evidence="3" id="KW-1185">Reference proteome</keyword>
<evidence type="ECO:0000313" key="3">
    <source>
        <dbReference type="Proteomes" id="UP000241436"/>
    </source>
</evidence>
<dbReference type="SMART" id="SM00966">
    <property type="entry name" value="SpoVT_AbrB"/>
    <property type="match status" value="1"/>
</dbReference>
<organism evidence="2 3">
    <name type="scientific">Candidatus Methylomirabilis limnetica</name>
    <dbReference type="NCBI Taxonomy" id="2033718"/>
    <lineage>
        <taxon>Bacteria</taxon>
        <taxon>Candidatus Methylomirabilota</taxon>
        <taxon>Candidatus Methylomirabilia</taxon>
        <taxon>Candidatus Methylomirabilales</taxon>
        <taxon>Candidatus Methylomirabilaceae</taxon>
        <taxon>Candidatus Methylomirabilis</taxon>
    </lineage>
</organism>
<feature type="domain" description="SpoVT-AbrB" evidence="1">
    <location>
        <begin position="5"/>
        <end position="50"/>
    </location>
</feature>
<proteinExistence type="predicted"/>
<gene>
    <name evidence="2" type="ORF">CLG94_03285</name>
</gene>
<accession>A0A2T4U066</accession>
<dbReference type="Proteomes" id="UP000241436">
    <property type="component" value="Unassembled WGS sequence"/>
</dbReference>
<dbReference type="OrthoDB" id="9809003at2"/>
<protein>
    <submittedName>
        <fullName evidence="2">AbrB family transcriptional regulator</fullName>
    </submittedName>
</protein>
<evidence type="ECO:0000313" key="2">
    <source>
        <dbReference type="EMBL" id="PTL36708.1"/>
    </source>
</evidence>
<dbReference type="InterPro" id="IPR007159">
    <property type="entry name" value="SpoVT-AbrB_dom"/>
</dbReference>
<reference evidence="2 3" key="1">
    <citation type="submission" date="2017-09" db="EMBL/GenBank/DDBJ databases">
        <title>Bloom of a denitrifying methanotroph, Candidatus Methylomirabilis limnetica, in a deep stratified lake.</title>
        <authorList>
            <person name="Graf J.S."/>
            <person name="Marchant H.K."/>
            <person name="Tienken D."/>
            <person name="Hach P.F."/>
            <person name="Brand A."/>
            <person name="Schubert C.J."/>
            <person name="Kuypers M.M."/>
            <person name="Milucka J."/>
        </authorList>
    </citation>
    <scope>NUCLEOTIDE SEQUENCE [LARGE SCALE GENOMIC DNA]</scope>
    <source>
        <strain evidence="2 3">Zug</strain>
    </source>
</reference>
<reference evidence="3" key="2">
    <citation type="journal article" date="2018" name="Environ. Microbiol.">
        <title>Bloom of a denitrifying methanotroph, 'Candidatus Methylomirabilis limnetica', in a deep stratified lake.</title>
        <authorList>
            <person name="Graf J.S."/>
            <person name="Mayr M.J."/>
            <person name="Marchant H.K."/>
            <person name="Tienken D."/>
            <person name="Hach P.F."/>
            <person name="Brand A."/>
            <person name="Schubert C.J."/>
            <person name="Kuypers M.M."/>
            <person name="Milucka J."/>
        </authorList>
    </citation>
    <scope>NUCLEOTIDE SEQUENCE [LARGE SCALE GENOMIC DNA]</scope>
    <source>
        <strain evidence="3">Zug</strain>
    </source>
</reference>
<dbReference type="GO" id="GO:0003677">
    <property type="term" value="F:DNA binding"/>
    <property type="evidence" value="ECO:0007669"/>
    <property type="project" value="InterPro"/>
</dbReference>